<keyword evidence="4" id="KW-1185">Reference proteome</keyword>
<feature type="compositionally biased region" description="Basic and acidic residues" evidence="1">
    <location>
        <begin position="58"/>
        <end position="73"/>
    </location>
</feature>
<dbReference type="EMBL" id="CM000882">
    <property type="protein sequence ID" value="PNT69161.1"/>
    <property type="molecule type" value="Genomic_DNA"/>
</dbReference>
<reference evidence="2" key="2">
    <citation type="submission" date="2017-06" db="EMBL/GenBank/DDBJ databases">
        <title>WGS assembly of Brachypodium distachyon.</title>
        <authorList>
            <consortium name="The International Brachypodium Initiative"/>
            <person name="Lucas S."/>
            <person name="Harmon-Smith M."/>
            <person name="Lail K."/>
            <person name="Tice H."/>
            <person name="Grimwood J."/>
            <person name="Bruce D."/>
            <person name="Barry K."/>
            <person name="Shu S."/>
            <person name="Lindquist E."/>
            <person name="Wang M."/>
            <person name="Pitluck S."/>
            <person name="Vogel J.P."/>
            <person name="Garvin D.F."/>
            <person name="Mockler T.C."/>
            <person name="Schmutz J."/>
            <person name="Rokhsar D."/>
            <person name="Bevan M.W."/>
        </authorList>
    </citation>
    <scope>NUCLEOTIDE SEQUENCE</scope>
    <source>
        <strain evidence="2">Bd21</strain>
    </source>
</reference>
<sequence length="181" mass="19675">MGLRSLSRHCSCGLRLPSSSMSSCPVTIFFPWPSSLFPSPSSSSPHLPSPAFSPQSNHGEDDEREDVRSRPRGTDAAGLLPVNSRVRHAPPATRAAANQPMRRPLSRIAHAMTPALFADPMRCSTFSPLSRRSPTPTLPPPQPPRDPLLRSTRAPAAPRRSPTPEIRALHCGHALCPWRAC</sequence>
<name>A0A2K2D4F3_BRADI</name>
<dbReference type="Gramene" id="PNT69161">
    <property type="protein sequence ID" value="PNT69161"/>
    <property type="gene ID" value="BRADI_3g50355v3"/>
</dbReference>
<dbReference type="AlphaFoldDB" id="A0A2K2D4F3"/>
<feature type="region of interest" description="Disordered" evidence="1">
    <location>
        <begin position="38"/>
        <end position="104"/>
    </location>
</feature>
<feature type="compositionally biased region" description="Low complexity" evidence="1">
    <location>
        <begin position="38"/>
        <end position="54"/>
    </location>
</feature>
<evidence type="ECO:0000313" key="2">
    <source>
        <dbReference type="EMBL" id="PNT69161.1"/>
    </source>
</evidence>
<organism evidence="2">
    <name type="scientific">Brachypodium distachyon</name>
    <name type="common">Purple false brome</name>
    <name type="synonym">Trachynia distachya</name>
    <dbReference type="NCBI Taxonomy" id="15368"/>
    <lineage>
        <taxon>Eukaryota</taxon>
        <taxon>Viridiplantae</taxon>
        <taxon>Streptophyta</taxon>
        <taxon>Embryophyta</taxon>
        <taxon>Tracheophyta</taxon>
        <taxon>Spermatophyta</taxon>
        <taxon>Magnoliopsida</taxon>
        <taxon>Liliopsida</taxon>
        <taxon>Poales</taxon>
        <taxon>Poaceae</taxon>
        <taxon>BOP clade</taxon>
        <taxon>Pooideae</taxon>
        <taxon>Stipodae</taxon>
        <taxon>Brachypodieae</taxon>
        <taxon>Brachypodium</taxon>
    </lineage>
</organism>
<evidence type="ECO:0000313" key="4">
    <source>
        <dbReference type="Proteomes" id="UP000008810"/>
    </source>
</evidence>
<gene>
    <name evidence="2" type="ORF">BRADI_3g50355v3</name>
</gene>
<feature type="region of interest" description="Disordered" evidence="1">
    <location>
        <begin position="123"/>
        <end position="164"/>
    </location>
</feature>
<accession>A0A2K2D4F3</accession>
<feature type="compositionally biased region" description="Low complexity" evidence="1">
    <location>
        <begin position="149"/>
        <end position="164"/>
    </location>
</feature>
<reference evidence="2 3" key="1">
    <citation type="journal article" date="2010" name="Nature">
        <title>Genome sequencing and analysis of the model grass Brachypodium distachyon.</title>
        <authorList>
            <consortium name="International Brachypodium Initiative"/>
        </authorList>
    </citation>
    <scope>NUCLEOTIDE SEQUENCE [LARGE SCALE GENOMIC DNA]</scope>
    <source>
        <strain evidence="2 3">Bd21</strain>
    </source>
</reference>
<proteinExistence type="predicted"/>
<evidence type="ECO:0000313" key="3">
    <source>
        <dbReference type="EnsemblPlants" id="PNT69161"/>
    </source>
</evidence>
<reference evidence="3" key="3">
    <citation type="submission" date="2018-08" db="UniProtKB">
        <authorList>
            <consortium name="EnsemblPlants"/>
        </authorList>
    </citation>
    <scope>IDENTIFICATION</scope>
    <source>
        <strain evidence="3">cv. Bd21</strain>
    </source>
</reference>
<dbReference type="EnsemblPlants" id="PNT69161">
    <property type="protein sequence ID" value="PNT69161"/>
    <property type="gene ID" value="BRADI_3g50355v3"/>
</dbReference>
<evidence type="ECO:0000256" key="1">
    <source>
        <dbReference type="SAM" id="MobiDB-lite"/>
    </source>
</evidence>
<protein>
    <submittedName>
        <fullName evidence="2 3">Uncharacterized protein</fullName>
    </submittedName>
</protein>
<feature type="compositionally biased region" description="Pro residues" evidence="1">
    <location>
        <begin position="136"/>
        <end position="146"/>
    </location>
</feature>
<dbReference type="InParanoid" id="A0A2K2D4F3"/>
<dbReference type="Proteomes" id="UP000008810">
    <property type="component" value="Chromosome 3"/>
</dbReference>